<name>A0ABQ5KQD2_9EUKA</name>
<gene>
    <name evidence="1" type="ORF">ADUPG1_002529</name>
</gene>
<accession>A0ABQ5KQD2</accession>
<evidence type="ECO:0000313" key="1">
    <source>
        <dbReference type="EMBL" id="GKT33554.1"/>
    </source>
</evidence>
<sequence length="27" mass="3036">MPGETSKRSSRSIALKVELMSGQRWSN</sequence>
<feature type="non-terminal residue" evidence="1">
    <location>
        <position position="27"/>
    </location>
</feature>
<dbReference type="Proteomes" id="UP001057375">
    <property type="component" value="Unassembled WGS sequence"/>
</dbReference>
<evidence type="ECO:0000313" key="2">
    <source>
        <dbReference type="Proteomes" id="UP001057375"/>
    </source>
</evidence>
<protein>
    <submittedName>
        <fullName evidence="1">Uncharacterized protein</fullName>
    </submittedName>
</protein>
<reference evidence="1" key="1">
    <citation type="submission" date="2022-03" db="EMBL/GenBank/DDBJ databases">
        <title>Draft genome sequence of Aduncisulcus paluster, a free-living microaerophilic Fornicata.</title>
        <authorList>
            <person name="Yuyama I."/>
            <person name="Kume K."/>
            <person name="Tamura T."/>
            <person name="Inagaki Y."/>
            <person name="Hashimoto T."/>
        </authorList>
    </citation>
    <scope>NUCLEOTIDE SEQUENCE</scope>
    <source>
        <strain evidence="1">NY0171</strain>
    </source>
</reference>
<proteinExistence type="predicted"/>
<comment type="caution">
    <text evidence="1">The sequence shown here is derived from an EMBL/GenBank/DDBJ whole genome shotgun (WGS) entry which is preliminary data.</text>
</comment>
<dbReference type="EMBL" id="BQXS01002980">
    <property type="protein sequence ID" value="GKT33554.1"/>
    <property type="molecule type" value="Genomic_DNA"/>
</dbReference>
<organism evidence="1 2">
    <name type="scientific">Aduncisulcus paluster</name>
    <dbReference type="NCBI Taxonomy" id="2918883"/>
    <lineage>
        <taxon>Eukaryota</taxon>
        <taxon>Metamonada</taxon>
        <taxon>Carpediemonas-like organisms</taxon>
        <taxon>Aduncisulcus</taxon>
    </lineage>
</organism>
<keyword evidence="2" id="KW-1185">Reference proteome</keyword>